<accession>A0A1I7WLH9</accession>
<reference evidence="2" key="1">
    <citation type="submission" date="2016-11" db="UniProtKB">
        <authorList>
            <consortium name="WormBaseParasite"/>
        </authorList>
    </citation>
    <scope>IDENTIFICATION</scope>
</reference>
<keyword evidence="1" id="KW-1185">Reference proteome</keyword>
<dbReference type="Proteomes" id="UP000095283">
    <property type="component" value="Unplaced"/>
</dbReference>
<organism evidence="1 2">
    <name type="scientific">Heterorhabditis bacteriophora</name>
    <name type="common">Entomopathogenic nematode worm</name>
    <dbReference type="NCBI Taxonomy" id="37862"/>
    <lineage>
        <taxon>Eukaryota</taxon>
        <taxon>Metazoa</taxon>
        <taxon>Ecdysozoa</taxon>
        <taxon>Nematoda</taxon>
        <taxon>Chromadorea</taxon>
        <taxon>Rhabditida</taxon>
        <taxon>Rhabditina</taxon>
        <taxon>Rhabditomorpha</taxon>
        <taxon>Strongyloidea</taxon>
        <taxon>Heterorhabditidae</taxon>
        <taxon>Heterorhabditis</taxon>
    </lineage>
</organism>
<dbReference type="AlphaFoldDB" id="A0A1I7WLH9"/>
<sequence>MLEDKRIYAFFVKKGQICLISIKVISKALKLHL</sequence>
<dbReference type="WBParaSite" id="Hba_05995">
    <property type="protein sequence ID" value="Hba_05995"/>
    <property type="gene ID" value="Hba_05995"/>
</dbReference>
<proteinExistence type="predicted"/>
<protein>
    <submittedName>
        <fullName evidence="2">Transcriptional regulator</fullName>
    </submittedName>
</protein>
<evidence type="ECO:0000313" key="1">
    <source>
        <dbReference type="Proteomes" id="UP000095283"/>
    </source>
</evidence>
<name>A0A1I7WLH9_HETBA</name>
<evidence type="ECO:0000313" key="2">
    <source>
        <dbReference type="WBParaSite" id="Hba_05995"/>
    </source>
</evidence>